<keyword evidence="4" id="KW-0479">Metal-binding</keyword>
<comment type="pathway">
    <text evidence="1 4">Glycan biosynthesis; trehalose biosynthesis.</text>
</comment>
<comment type="similarity">
    <text evidence="2 4">Belongs to the trehalose phosphatase family.</text>
</comment>
<dbReference type="EMBL" id="CP027667">
    <property type="protein sequence ID" value="AVO48961.1"/>
    <property type="molecule type" value="Genomic_DNA"/>
</dbReference>
<dbReference type="KEGG" id="mela:C6568_06640"/>
<evidence type="ECO:0000313" key="6">
    <source>
        <dbReference type="Proteomes" id="UP000237925"/>
    </source>
</evidence>
<comment type="catalytic activity">
    <reaction evidence="4">
        <text>alpha,alpha-trehalose 6-phosphate + H2O = alpha,alpha-trehalose + phosphate</text>
        <dbReference type="Rhea" id="RHEA:23420"/>
        <dbReference type="ChEBI" id="CHEBI:15377"/>
        <dbReference type="ChEBI" id="CHEBI:16551"/>
        <dbReference type="ChEBI" id="CHEBI:43474"/>
        <dbReference type="ChEBI" id="CHEBI:58429"/>
        <dbReference type="EC" id="3.1.3.12"/>
    </reaction>
</comment>
<comment type="cofactor">
    <cofactor evidence="4">
        <name>Mg(2+)</name>
        <dbReference type="ChEBI" id="CHEBI:18420"/>
    </cofactor>
</comment>
<dbReference type="PANTHER" id="PTHR43768:SF3">
    <property type="entry name" value="TREHALOSE 6-PHOSPHATE PHOSPHATASE"/>
    <property type="match status" value="1"/>
</dbReference>
<dbReference type="NCBIfam" id="TIGR00685">
    <property type="entry name" value="T6PP"/>
    <property type="match status" value="1"/>
</dbReference>
<sequence>MKMQCSTFSEDDPLSRAGKEIHLINKVDLLDRHALFFDFDGTLVELGMHPDQIKVPPRRIVQLRHVFEKIRSMAIVSGRSLDELDHFLRPLVLPTAGVHGAEIRFNNRVKLLTSNTLPKPLAEAVLRLGCEHPDIYLEKKGERAIAVHYRQAPEKGLLIRELIDQLIQGYSGVEVIPGKYVFEVIPADIFKGNAVRAFMQMPPFRERSPVYFGDDATDESAFEVVNEMGGMSFKIGSGSTCAKYRLASVTHVDQWLEILCASINPIRGVD</sequence>
<evidence type="ECO:0000256" key="1">
    <source>
        <dbReference type="ARBA" id="ARBA00005199"/>
    </source>
</evidence>
<proteinExistence type="inferred from homology"/>
<dbReference type="Gene3D" id="3.40.50.1000">
    <property type="entry name" value="HAD superfamily/HAD-like"/>
    <property type="match status" value="1"/>
</dbReference>
<dbReference type="Pfam" id="PF02358">
    <property type="entry name" value="Trehalose_PPase"/>
    <property type="match status" value="1"/>
</dbReference>
<dbReference type="UniPathway" id="UPA00299"/>
<reference evidence="5 6" key="1">
    <citation type="submission" date="2018-03" db="EMBL/GenBank/DDBJ databases">
        <title>Genome sequencing of Melaminivora sp.</title>
        <authorList>
            <person name="Kim S.-J."/>
            <person name="Heo J."/>
            <person name="Ahn J.-H."/>
            <person name="Kwon S.-W."/>
        </authorList>
    </citation>
    <scope>NUCLEOTIDE SEQUENCE [LARGE SCALE GENOMIC DNA]</scope>
    <source>
        <strain evidence="5 6">SC2-9</strain>
    </source>
</reference>
<dbReference type="GO" id="GO:0005992">
    <property type="term" value="P:trehalose biosynthetic process"/>
    <property type="evidence" value="ECO:0007669"/>
    <property type="project" value="UniProtKB-UniPathway"/>
</dbReference>
<name>A0A2R3QB31_9BURK</name>
<evidence type="ECO:0000256" key="2">
    <source>
        <dbReference type="ARBA" id="ARBA00008770"/>
    </source>
</evidence>
<evidence type="ECO:0000256" key="3">
    <source>
        <dbReference type="ARBA" id="ARBA00022801"/>
    </source>
</evidence>
<dbReference type="InterPro" id="IPR044651">
    <property type="entry name" value="OTSB-like"/>
</dbReference>
<gene>
    <name evidence="5" type="primary">otsB</name>
    <name evidence="5" type="ORF">C6568_06640</name>
</gene>
<comment type="function">
    <text evidence="4">Removes the phosphate from trehalose 6-phosphate to produce free trehalose.</text>
</comment>
<keyword evidence="6" id="KW-1185">Reference proteome</keyword>
<evidence type="ECO:0000256" key="4">
    <source>
        <dbReference type="RuleBase" id="RU361117"/>
    </source>
</evidence>
<dbReference type="InterPro" id="IPR006379">
    <property type="entry name" value="HAD-SF_hydro_IIB"/>
</dbReference>
<dbReference type="Proteomes" id="UP000237925">
    <property type="component" value="Chromosome"/>
</dbReference>
<dbReference type="SUPFAM" id="SSF56784">
    <property type="entry name" value="HAD-like"/>
    <property type="match status" value="1"/>
</dbReference>
<dbReference type="Gene3D" id="3.30.70.1020">
    <property type="entry name" value="Trehalose-6-phosphate phosphatase related protein, domain 2"/>
    <property type="match status" value="1"/>
</dbReference>
<keyword evidence="3 4" id="KW-0378">Hydrolase</keyword>
<dbReference type="PANTHER" id="PTHR43768">
    <property type="entry name" value="TREHALOSE 6-PHOSPHATE PHOSPHATASE"/>
    <property type="match status" value="1"/>
</dbReference>
<keyword evidence="4" id="KW-0460">Magnesium</keyword>
<dbReference type="OrthoDB" id="9814913at2"/>
<dbReference type="RefSeq" id="WP_106683423.1">
    <property type="nucleotide sequence ID" value="NZ_CP027667.1"/>
</dbReference>
<dbReference type="InterPro" id="IPR036412">
    <property type="entry name" value="HAD-like_sf"/>
</dbReference>
<dbReference type="GO" id="GO:0046872">
    <property type="term" value="F:metal ion binding"/>
    <property type="evidence" value="ECO:0007669"/>
    <property type="project" value="UniProtKB-KW"/>
</dbReference>
<dbReference type="InterPro" id="IPR023214">
    <property type="entry name" value="HAD_sf"/>
</dbReference>
<dbReference type="NCBIfam" id="TIGR01484">
    <property type="entry name" value="HAD-SF-IIB"/>
    <property type="match status" value="1"/>
</dbReference>
<dbReference type="AlphaFoldDB" id="A0A2R3QB31"/>
<protein>
    <recommendedName>
        <fullName evidence="4">Trehalose 6-phosphate phosphatase</fullName>
        <ecNumber evidence="4">3.1.3.12</ecNumber>
    </recommendedName>
</protein>
<accession>A0A2R3QB31</accession>
<dbReference type="InterPro" id="IPR003337">
    <property type="entry name" value="Trehalose_PPase"/>
</dbReference>
<dbReference type="EC" id="3.1.3.12" evidence="4"/>
<evidence type="ECO:0000313" key="5">
    <source>
        <dbReference type="EMBL" id="AVO48961.1"/>
    </source>
</evidence>
<organism evidence="5 6">
    <name type="scientific">Melaminivora suipulveris</name>
    <dbReference type="NCBI Taxonomy" id="2109913"/>
    <lineage>
        <taxon>Bacteria</taxon>
        <taxon>Pseudomonadati</taxon>
        <taxon>Pseudomonadota</taxon>
        <taxon>Betaproteobacteria</taxon>
        <taxon>Burkholderiales</taxon>
        <taxon>Comamonadaceae</taxon>
        <taxon>Melaminivora</taxon>
    </lineage>
</organism>
<dbReference type="GO" id="GO:0004805">
    <property type="term" value="F:trehalose-phosphatase activity"/>
    <property type="evidence" value="ECO:0007669"/>
    <property type="project" value="UniProtKB-EC"/>
</dbReference>